<dbReference type="RefSeq" id="WP_238313222.1">
    <property type="nucleotide sequence ID" value="NZ_BPQV01000013.1"/>
</dbReference>
<comment type="caution">
    <text evidence="3">The sequence shown here is derived from an EMBL/GenBank/DDBJ whole genome shotgun (WGS) entry which is preliminary data.</text>
</comment>
<proteinExistence type="predicted"/>
<evidence type="ECO:0000256" key="2">
    <source>
        <dbReference type="SAM" id="SignalP"/>
    </source>
</evidence>
<evidence type="ECO:0000313" key="4">
    <source>
        <dbReference type="Proteomes" id="UP001055156"/>
    </source>
</evidence>
<feature type="signal peptide" evidence="2">
    <location>
        <begin position="1"/>
        <end position="21"/>
    </location>
</feature>
<protein>
    <submittedName>
        <fullName evidence="3">Uncharacterized protein</fullName>
    </submittedName>
</protein>
<feature type="region of interest" description="Disordered" evidence="1">
    <location>
        <begin position="21"/>
        <end position="53"/>
    </location>
</feature>
<organism evidence="3 4">
    <name type="scientific">Methylobacterium organophilum</name>
    <dbReference type="NCBI Taxonomy" id="410"/>
    <lineage>
        <taxon>Bacteria</taxon>
        <taxon>Pseudomonadati</taxon>
        <taxon>Pseudomonadota</taxon>
        <taxon>Alphaproteobacteria</taxon>
        <taxon>Hyphomicrobiales</taxon>
        <taxon>Methylobacteriaceae</taxon>
        <taxon>Methylobacterium</taxon>
    </lineage>
</organism>
<accession>A0ABQ4TBN9</accession>
<evidence type="ECO:0000313" key="3">
    <source>
        <dbReference type="EMBL" id="GJE29067.1"/>
    </source>
</evidence>
<evidence type="ECO:0000256" key="1">
    <source>
        <dbReference type="SAM" id="MobiDB-lite"/>
    </source>
</evidence>
<reference evidence="3" key="1">
    <citation type="journal article" date="2021" name="Front. Microbiol.">
        <title>Comprehensive Comparative Genomics and Phenotyping of Methylobacterium Species.</title>
        <authorList>
            <person name="Alessa O."/>
            <person name="Ogura Y."/>
            <person name="Fujitani Y."/>
            <person name="Takami H."/>
            <person name="Hayashi T."/>
            <person name="Sahin N."/>
            <person name="Tani A."/>
        </authorList>
    </citation>
    <scope>NUCLEOTIDE SEQUENCE</scope>
    <source>
        <strain evidence="3">NBRC 15689</strain>
    </source>
</reference>
<sequence length="88" mass="9133">MIDRIALLAAAALLAASPALAETVPASPPSGRNVSSTGRVMPPASPRTGALKPESEAAMLKAQKAAETRNKAWDQRMQRTMGSICKGC</sequence>
<dbReference type="Proteomes" id="UP001055156">
    <property type="component" value="Unassembled WGS sequence"/>
</dbReference>
<dbReference type="EMBL" id="BPQV01000013">
    <property type="protein sequence ID" value="GJE29067.1"/>
    <property type="molecule type" value="Genomic_DNA"/>
</dbReference>
<keyword evidence="2" id="KW-0732">Signal</keyword>
<gene>
    <name evidence="3" type="ORF">LKMONMHP_3942</name>
</gene>
<reference evidence="3" key="2">
    <citation type="submission" date="2021-08" db="EMBL/GenBank/DDBJ databases">
        <authorList>
            <person name="Tani A."/>
            <person name="Ola A."/>
            <person name="Ogura Y."/>
            <person name="Katsura K."/>
            <person name="Hayashi T."/>
        </authorList>
    </citation>
    <scope>NUCLEOTIDE SEQUENCE</scope>
    <source>
        <strain evidence="3">NBRC 15689</strain>
    </source>
</reference>
<keyword evidence="4" id="KW-1185">Reference proteome</keyword>
<feature type="chain" id="PRO_5046029824" evidence="2">
    <location>
        <begin position="22"/>
        <end position="88"/>
    </location>
</feature>
<name>A0ABQ4TBN9_METOR</name>